<gene>
    <name evidence="1" type="ORF">FHR34_008257</name>
</gene>
<dbReference type="EMBL" id="JACHJV010000004">
    <property type="protein sequence ID" value="MBB4929158.1"/>
    <property type="molecule type" value="Genomic_DNA"/>
</dbReference>
<dbReference type="AlphaFoldDB" id="A0A7W7W0G7"/>
<evidence type="ECO:0000313" key="1">
    <source>
        <dbReference type="EMBL" id="MBB4929158.1"/>
    </source>
</evidence>
<protein>
    <submittedName>
        <fullName evidence="1">Uncharacterized protein</fullName>
    </submittedName>
</protein>
<comment type="caution">
    <text evidence="1">The sequence shown here is derived from an EMBL/GenBank/DDBJ whole genome shotgun (WGS) entry which is preliminary data.</text>
</comment>
<dbReference type="Proteomes" id="UP000540506">
    <property type="component" value="Unassembled WGS sequence"/>
</dbReference>
<name>A0A7W7W0G7_KITKI</name>
<organism evidence="1 2">
    <name type="scientific">Kitasatospora kifunensis</name>
    <name type="common">Streptomyces kifunensis</name>
    <dbReference type="NCBI Taxonomy" id="58351"/>
    <lineage>
        <taxon>Bacteria</taxon>
        <taxon>Bacillati</taxon>
        <taxon>Actinomycetota</taxon>
        <taxon>Actinomycetes</taxon>
        <taxon>Kitasatosporales</taxon>
        <taxon>Streptomycetaceae</taxon>
        <taxon>Kitasatospora</taxon>
    </lineage>
</organism>
<proteinExistence type="predicted"/>
<keyword evidence="2" id="KW-1185">Reference proteome</keyword>
<dbReference type="RefSeq" id="WP_184947294.1">
    <property type="nucleotide sequence ID" value="NZ_JACHJV010000004.1"/>
</dbReference>
<accession>A0A7W7W0G7</accession>
<reference evidence="1 2" key="1">
    <citation type="submission" date="2020-08" db="EMBL/GenBank/DDBJ databases">
        <title>Sequencing the genomes of 1000 actinobacteria strains.</title>
        <authorList>
            <person name="Klenk H.-P."/>
        </authorList>
    </citation>
    <scope>NUCLEOTIDE SEQUENCE [LARGE SCALE GENOMIC DNA]</scope>
    <source>
        <strain evidence="1 2">DSM 41654</strain>
    </source>
</reference>
<sequence>MTGLLRRFGARIAAALHRDGYAVVREAEEVLQDEAIERHGAASCDRNLAELMTTDPDARVIFDGGGEFERARHEPVLRDLLARRIQDYAGAKHRQGRMDLYHRLFADSDSE</sequence>
<evidence type="ECO:0000313" key="2">
    <source>
        <dbReference type="Proteomes" id="UP000540506"/>
    </source>
</evidence>